<proteinExistence type="inferred from homology"/>
<dbReference type="Proteomes" id="UP000515163">
    <property type="component" value="Unplaced"/>
</dbReference>
<dbReference type="GO" id="GO:0005507">
    <property type="term" value="F:copper ion binding"/>
    <property type="evidence" value="ECO:0007669"/>
    <property type="project" value="TreeGrafter"/>
</dbReference>
<dbReference type="GO" id="GO:0005737">
    <property type="term" value="C:cytoplasm"/>
    <property type="evidence" value="ECO:0007669"/>
    <property type="project" value="UniProtKB-SubCell"/>
</dbReference>
<dbReference type="Gene3D" id="3.20.20.380">
    <property type="entry name" value="Copper homeostasis (CutC) domain"/>
    <property type="match status" value="1"/>
</dbReference>
<dbReference type="PANTHER" id="PTHR12598:SF0">
    <property type="entry name" value="COPPER HOMEOSTASIS PROTEIN CUTC HOMOLOG"/>
    <property type="match status" value="1"/>
</dbReference>
<evidence type="ECO:0000256" key="2">
    <source>
        <dbReference type="ARBA" id="ARBA00004496"/>
    </source>
</evidence>
<comment type="subcellular location">
    <subcellularLocation>
        <location evidence="2">Cytoplasm</location>
    </subcellularLocation>
    <subcellularLocation>
        <location evidence="1">Nucleus</location>
    </subcellularLocation>
</comment>
<evidence type="ECO:0000256" key="8">
    <source>
        <dbReference type="ARBA" id="ARBA00023008"/>
    </source>
</evidence>
<dbReference type="HAMAP" id="MF_00795">
    <property type="entry name" value="CutC"/>
    <property type="match status" value="1"/>
</dbReference>
<keyword evidence="6" id="KW-0963">Cytoplasm</keyword>
<dbReference type="GO" id="GO:0005634">
    <property type="term" value="C:nucleus"/>
    <property type="evidence" value="ECO:0007669"/>
    <property type="project" value="UniProtKB-SubCell"/>
</dbReference>
<dbReference type="Pfam" id="PF03932">
    <property type="entry name" value="CutC"/>
    <property type="match status" value="1"/>
</dbReference>
<keyword evidence="7" id="KW-0479">Metal-binding</keyword>
<evidence type="ECO:0000256" key="5">
    <source>
        <dbReference type="ARBA" id="ARBA00019014"/>
    </source>
</evidence>
<dbReference type="RefSeq" id="XP_031567092.1">
    <property type="nucleotide sequence ID" value="XM_031711232.1"/>
</dbReference>
<dbReference type="InterPro" id="IPR036822">
    <property type="entry name" value="CutC-like_dom_sf"/>
</dbReference>
<comment type="similarity">
    <text evidence="3">Belongs to the CutC family.</text>
</comment>
<evidence type="ECO:0000256" key="1">
    <source>
        <dbReference type="ARBA" id="ARBA00004123"/>
    </source>
</evidence>
<keyword evidence="9" id="KW-0539">Nucleus</keyword>
<keyword evidence="8" id="KW-0186">Copper</keyword>
<evidence type="ECO:0000256" key="10">
    <source>
        <dbReference type="ARBA" id="ARBA00055012"/>
    </source>
</evidence>
<evidence type="ECO:0000256" key="7">
    <source>
        <dbReference type="ARBA" id="ARBA00022723"/>
    </source>
</evidence>
<evidence type="ECO:0000313" key="13">
    <source>
        <dbReference type="RefSeq" id="XP_031567092.1"/>
    </source>
</evidence>
<dbReference type="RefSeq" id="XP_031567091.1">
    <property type="nucleotide sequence ID" value="XM_031711231.1"/>
</dbReference>
<dbReference type="SUPFAM" id="SSF110395">
    <property type="entry name" value="CutC-like"/>
    <property type="match status" value="1"/>
</dbReference>
<comment type="function">
    <text evidence="10">May play a role in copper homeostasis. Can bind one Cu(1+) per subunit.</text>
</comment>
<gene>
    <name evidence="12 13" type="primary">LOC116302039</name>
</gene>
<dbReference type="KEGG" id="aten:116302039"/>
<reference evidence="12 13" key="1">
    <citation type="submission" date="2025-04" db="UniProtKB">
        <authorList>
            <consortium name="RefSeq"/>
        </authorList>
    </citation>
    <scope>IDENTIFICATION</scope>
    <source>
        <tissue evidence="12 13">Tentacle</tissue>
    </source>
</reference>
<sequence>MKMVLMEVCVDSVESAMNAEKGGAQRLELCGNLMEGGTTPTPGMLAVIKQNVSIPVFVMIRPRGGDYLYSQQEFNVMKEDLKCLKKHGADGIVFGILNEKGQIDVSRNKELLELSRPLPVTFHRAFDMVKDPKESLEDLIHIGFERVLTSGLDSTVLDGLPVIKELNTQANKRITIVPGGGITERNLERILQGTGVEEFHCSARESSTSLMEYRNSHVFMGGALRPSEFQIKTTSCDRVKAIIKIAKDSL</sequence>
<evidence type="ECO:0000313" key="12">
    <source>
        <dbReference type="RefSeq" id="XP_031567091.1"/>
    </source>
</evidence>
<evidence type="ECO:0000256" key="3">
    <source>
        <dbReference type="ARBA" id="ARBA00007768"/>
    </source>
</evidence>
<dbReference type="PANTHER" id="PTHR12598">
    <property type="entry name" value="COPPER HOMEOSTASIS PROTEIN CUTC"/>
    <property type="match status" value="1"/>
</dbReference>
<dbReference type="GeneID" id="116302039"/>
<comment type="subunit">
    <text evidence="4">Homotetramer.</text>
</comment>
<dbReference type="FunFam" id="3.20.20.380:FF:000002">
    <property type="entry name" value="copper homeostasis protein cutC homolog"/>
    <property type="match status" value="1"/>
</dbReference>
<keyword evidence="11" id="KW-1185">Reference proteome</keyword>
<protein>
    <recommendedName>
        <fullName evidence="5">Copper homeostasis protein cutC homolog</fullName>
    </recommendedName>
</protein>
<organism evidence="11 13">
    <name type="scientific">Actinia tenebrosa</name>
    <name type="common">Australian red waratah sea anemone</name>
    <dbReference type="NCBI Taxonomy" id="6105"/>
    <lineage>
        <taxon>Eukaryota</taxon>
        <taxon>Metazoa</taxon>
        <taxon>Cnidaria</taxon>
        <taxon>Anthozoa</taxon>
        <taxon>Hexacorallia</taxon>
        <taxon>Actiniaria</taxon>
        <taxon>Actiniidae</taxon>
        <taxon>Actinia</taxon>
    </lineage>
</organism>
<dbReference type="OrthoDB" id="7392499at2759"/>
<dbReference type="AlphaFoldDB" id="A0A6P8IK10"/>
<evidence type="ECO:0000313" key="11">
    <source>
        <dbReference type="Proteomes" id="UP000515163"/>
    </source>
</evidence>
<evidence type="ECO:0000256" key="9">
    <source>
        <dbReference type="ARBA" id="ARBA00023242"/>
    </source>
</evidence>
<accession>A0A6P8IK10</accession>
<dbReference type="InterPro" id="IPR005627">
    <property type="entry name" value="CutC-like"/>
</dbReference>
<evidence type="ECO:0000256" key="6">
    <source>
        <dbReference type="ARBA" id="ARBA00022490"/>
    </source>
</evidence>
<name>A0A6P8IK10_ACTTE</name>
<evidence type="ECO:0000256" key="4">
    <source>
        <dbReference type="ARBA" id="ARBA00011881"/>
    </source>
</evidence>